<evidence type="ECO:0000259" key="3">
    <source>
        <dbReference type="Pfam" id="PF07995"/>
    </source>
</evidence>
<dbReference type="NCBIfam" id="TIGR04183">
    <property type="entry name" value="Por_Secre_tail"/>
    <property type="match status" value="1"/>
</dbReference>
<dbReference type="Pfam" id="PF18962">
    <property type="entry name" value="Por_Secre_tail"/>
    <property type="match status" value="1"/>
</dbReference>
<accession>A0A1B8TSD8</accession>
<dbReference type="EMBL" id="LSFM01000023">
    <property type="protein sequence ID" value="OBY62540.1"/>
    <property type="molecule type" value="Genomic_DNA"/>
</dbReference>
<dbReference type="InterPro" id="IPR011041">
    <property type="entry name" value="Quinoprot_gluc/sorb_DH_b-prop"/>
</dbReference>
<dbReference type="AlphaFoldDB" id="A0A1B8TSD8"/>
<reference evidence="6" key="1">
    <citation type="submission" date="2016-02" db="EMBL/GenBank/DDBJ databases">
        <authorList>
            <person name="Shin S.-K."/>
            <person name="Yi H."/>
            <person name="Kim E."/>
        </authorList>
    </citation>
    <scope>NUCLEOTIDE SEQUENCE [LARGE SCALE GENOMIC DNA]</scope>
    <source>
        <strain evidence="6">LPB0003</strain>
    </source>
</reference>
<dbReference type="InterPro" id="IPR012938">
    <property type="entry name" value="Glc/Sorbosone_DH"/>
</dbReference>
<organism evidence="5 6">
    <name type="scientific">Polaribacter vadi</name>
    <dbReference type="NCBI Taxonomy" id="1774273"/>
    <lineage>
        <taxon>Bacteria</taxon>
        <taxon>Pseudomonadati</taxon>
        <taxon>Bacteroidota</taxon>
        <taxon>Flavobacteriia</taxon>
        <taxon>Flavobacteriales</taxon>
        <taxon>Flavobacteriaceae</taxon>
    </lineage>
</organism>
<sequence>MKSKISSRFTFYILFILISFSGNAQDETFTMTQIGANNFINNPWDLHYGPEGYLWVTERTNGVIIRVSPETAEKDELVKISDVYATGGQDGLLGMALHKEILSGEPYVYVSYTYSKSGKRAQKLVRYTYQNNGTDNSLSSPVTIITNLPASNDHNSGRLVFGADNKLYYTIGDQGVKDCNTNLAQFLPTQQEIDNQNWAKYPGKILRLNLDGSIPDDNPIIDGVKSHIFTYGHRNAQGLIFGSNGLLYADEHGPSSDDEVNIINSGKNYGWPFVVGVKDNLMYDSDGCLTNETSFNKPNYQDPLMSLFLPNTSQDPDCTNSWMCRPNVAPSSLGIYESDEISTWANSLLITSLKKGRIYRLKLNTNGTAVQGDATQHFYTQNRYRDIVTDPNGKSFYIITDGSGKTADASGMNVVTTMKNPGTILKFTYNSALSVKISNLESSLKIWPNPASTELNIELNSNIEKDFKAEIINSIGQVVKRISKFESGINKIKVDNFPTGVYFLKLISNSDTFQKRIVLK</sequence>
<dbReference type="RefSeq" id="WP_065319525.1">
    <property type="nucleotide sequence ID" value="NZ_CP017477.1"/>
</dbReference>
<evidence type="ECO:0000313" key="5">
    <source>
        <dbReference type="EMBL" id="OBY62540.1"/>
    </source>
</evidence>
<evidence type="ECO:0008006" key="7">
    <source>
        <dbReference type="Google" id="ProtNLM"/>
    </source>
</evidence>
<keyword evidence="1 2" id="KW-0732">Signal</keyword>
<evidence type="ECO:0000256" key="2">
    <source>
        <dbReference type="SAM" id="SignalP"/>
    </source>
</evidence>
<feature type="domain" description="Secretion system C-terminal sorting" evidence="4">
    <location>
        <begin position="446"/>
        <end position="518"/>
    </location>
</feature>
<feature type="domain" description="Glucose/Sorbosone dehydrogenase" evidence="3">
    <location>
        <begin position="41"/>
        <end position="404"/>
    </location>
</feature>
<dbReference type="Proteomes" id="UP000092584">
    <property type="component" value="Unassembled WGS sequence"/>
</dbReference>
<dbReference type="SUPFAM" id="SSF50952">
    <property type="entry name" value="Soluble quinoprotein glucose dehydrogenase"/>
    <property type="match status" value="1"/>
</dbReference>
<feature type="signal peptide" evidence="2">
    <location>
        <begin position="1"/>
        <end position="24"/>
    </location>
</feature>
<dbReference type="InterPro" id="IPR026444">
    <property type="entry name" value="Secre_tail"/>
</dbReference>
<evidence type="ECO:0000313" key="6">
    <source>
        <dbReference type="Proteomes" id="UP000092584"/>
    </source>
</evidence>
<name>A0A1B8TSD8_9FLAO</name>
<dbReference type="InterPro" id="IPR011042">
    <property type="entry name" value="6-blade_b-propeller_TolB-like"/>
</dbReference>
<proteinExistence type="predicted"/>
<evidence type="ECO:0000256" key="1">
    <source>
        <dbReference type="ARBA" id="ARBA00022729"/>
    </source>
</evidence>
<dbReference type="OrthoDB" id="9770043at2"/>
<dbReference type="PANTHER" id="PTHR19328">
    <property type="entry name" value="HEDGEHOG-INTERACTING PROTEIN"/>
    <property type="match status" value="1"/>
</dbReference>
<protein>
    <recommendedName>
        <fullName evidence="7">Quinoprotein glucose dehydrogenase</fullName>
    </recommendedName>
</protein>
<gene>
    <name evidence="5" type="ORF">LPB3_10275</name>
</gene>
<dbReference type="Pfam" id="PF07995">
    <property type="entry name" value="GSDH"/>
    <property type="match status" value="1"/>
</dbReference>
<dbReference type="PANTHER" id="PTHR19328:SF13">
    <property type="entry name" value="HIPL1 PROTEIN"/>
    <property type="match status" value="1"/>
</dbReference>
<keyword evidence="6" id="KW-1185">Reference proteome</keyword>
<dbReference type="Gene3D" id="2.120.10.30">
    <property type="entry name" value="TolB, C-terminal domain"/>
    <property type="match status" value="1"/>
</dbReference>
<evidence type="ECO:0000259" key="4">
    <source>
        <dbReference type="Pfam" id="PF18962"/>
    </source>
</evidence>
<dbReference type="KEGG" id="pob:LPB03_10265"/>
<comment type="caution">
    <text evidence="5">The sequence shown here is derived from an EMBL/GenBank/DDBJ whole genome shotgun (WGS) entry which is preliminary data.</text>
</comment>
<feature type="chain" id="PRO_5008615507" description="Quinoprotein glucose dehydrogenase" evidence="2">
    <location>
        <begin position="25"/>
        <end position="520"/>
    </location>
</feature>